<accession>A0AAX7SMI0</accession>
<evidence type="ECO:0000256" key="6">
    <source>
        <dbReference type="ARBA" id="ARBA00022741"/>
    </source>
</evidence>
<evidence type="ECO:0000256" key="15">
    <source>
        <dbReference type="ARBA" id="ARBA00082865"/>
    </source>
</evidence>
<dbReference type="GO" id="GO:0005694">
    <property type="term" value="C:chromosome"/>
    <property type="evidence" value="ECO:0007669"/>
    <property type="project" value="UniProtKB-SubCell"/>
</dbReference>
<keyword evidence="5" id="KW-0597">Phosphoprotein</keyword>
<dbReference type="FunFam" id="3.30.565.10:FF:000034">
    <property type="entry name" value="DNA mismatch repair protein mlh1, putative"/>
    <property type="match status" value="1"/>
</dbReference>
<dbReference type="GO" id="GO:0005524">
    <property type="term" value="F:ATP binding"/>
    <property type="evidence" value="ECO:0007669"/>
    <property type="project" value="UniProtKB-KW"/>
</dbReference>
<dbReference type="GO" id="GO:0030983">
    <property type="term" value="F:mismatched DNA binding"/>
    <property type="evidence" value="ECO:0007669"/>
    <property type="project" value="InterPro"/>
</dbReference>
<keyword evidence="6" id="KW-0547">Nucleotide-binding</keyword>
<dbReference type="SUPFAM" id="SSF55874">
    <property type="entry name" value="ATPase domain of HSP90 chaperone/DNA topoisomerase II/histidine kinase"/>
    <property type="match status" value="1"/>
</dbReference>
<dbReference type="Proteomes" id="UP000265100">
    <property type="component" value="Chromosome 13"/>
</dbReference>
<reference evidence="18" key="2">
    <citation type="submission" date="2023-03" db="EMBL/GenBank/DDBJ databases">
        <authorList>
            <consortium name="Wellcome Sanger Institute Data Sharing"/>
        </authorList>
    </citation>
    <scope>NUCLEOTIDE SEQUENCE [LARGE SCALE GENOMIC DNA]</scope>
</reference>
<proteinExistence type="inferred from homology"/>
<comment type="similarity">
    <text evidence="3">Belongs to the DNA mismatch repair MutL/HexB family.</text>
</comment>
<dbReference type="Pfam" id="PF16413">
    <property type="entry name" value="Mlh1_C"/>
    <property type="match status" value="1"/>
</dbReference>
<dbReference type="Ensembl" id="ENSACLT00000069973.1">
    <property type="protein sequence ID" value="ENSACLP00000044935.1"/>
    <property type="gene ID" value="ENSACLG00000021115.2"/>
</dbReference>
<keyword evidence="18" id="KW-1185">Reference proteome</keyword>
<keyword evidence="10" id="KW-0234">DNA repair</keyword>
<keyword evidence="9" id="KW-0007">Acetylation</keyword>
<dbReference type="GO" id="GO:0006298">
    <property type="term" value="P:mismatch repair"/>
    <property type="evidence" value="ECO:0007669"/>
    <property type="project" value="InterPro"/>
</dbReference>
<dbReference type="Pfam" id="PF01119">
    <property type="entry name" value="DNA_mis_repair"/>
    <property type="match status" value="1"/>
</dbReference>
<reference evidence="17 18" key="1">
    <citation type="submission" date="2018-05" db="EMBL/GenBank/DDBJ databases">
        <authorList>
            <person name="Datahose"/>
        </authorList>
    </citation>
    <scope>NUCLEOTIDE SEQUENCE</scope>
</reference>
<dbReference type="Pfam" id="PF13589">
    <property type="entry name" value="HATPase_c_3"/>
    <property type="match status" value="1"/>
</dbReference>
<evidence type="ECO:0000313" key="17">
    <source>
        <dbReference type="Ensembl" id="ENSACLP00000044935.1"/>
    </source>
</evidence>
<dbReference type="SUPFAM" id="SSF54211">
    <property type="entry name" value="Ribosomal protein S5 domain 2-like"/>
    <property type="match status" value="1"/>
</dbReference>
<keyword evidence="4" id="KW-0158">Chromosome</keyword>
<evidence type="ECO:0000256" key="10">
    <source>
        <dbReference type="ARBA" id="ARBA00023204"/>
    </source>
</evidence>
<evidence type="ECO:0000256" key="12">
    <source>
        <dbReference type="ARBA" id="ARBA00023306"/>
    </source>
</evidence>
<dbReference type="NCBIfam" id="TIGR00585">
    <property type="entry name" value="mutl"/>
    <property type="match status" value="1"/>
</dbReference>
<keyword evidence="12" id="KW-0131">Cell cycle</keyword>
<dbReference type="GO" id="GO:0032389">
    <property type="term" value="C:MutLalpha complex"/>
    <property type="evidence" value="ECO:0007669"/>
    <property type="project" value="TreeGrafter"/>
</dbReference>
<dbReference type="InterPro" id="IPR013507">
    <property type="entry name" value="DNA_mismatch_S5_2-like"/>
</dbReference>
<evidence type="ECO:0000256" key="3">
    <source>
        <dbReference type="ARBA" id="ARBA00006082"/>
    </source>
</evidence>
<dbReference type="GeneTree" id="ENSGT00800000124177"/>
<evidence type="ECO:0000256" key="7">
    <source>
        <dbReference type="ARBA" id="ARBA00022763"/>
    </source>
</evidence>
<keyword evidence="7" id="KW-0227">DNA damage</keyword>
<dbReference type="PANTHER" id="PTHR10073">
    <property type="entry name" value="DNA MISMATCH REPAIR PROTEIN MLH, PMS, MUTL"/>
    <property type="match status" value="1"/>
</dbReference>
<evidence type="ECO:0000259" key="16">
    <source>
        <dbReference type="SMART" id="SM01340"/>
    </source>
</evidence>
<dbReference type="InterPro" id="IPR036890">
    <property type="entry name" value="HATPase_C_sf"/>
</dbReference>
<evidence type="ECO:0000256" key="11">
    <source>
        <dbReference type="ARBA" id="ARBA00023242"/>
    </source>
</evidence>
<feature type="domain" description="DNA mismatch repair protein S5" evidence="16">
    <location>
        <begin position="213"/>
        <end position="332"/>
    </location>
</feature>
<protein>
    <recommendedName>
        <fullName evidence="14">DNA mismatch repair protein MLH1</fullName>
    </recommendedName>
    <alternativeName>
        <fullName evidence="13">DNA mismatch repair protein Mlh1</fullName>
    </alternativeName>
    <alternativeName>
        <fullName evidence="15">MutL protein homolog 1</fullName>
    </alternativeName>
</protein>
<organism evidence="17 18">
    <name type="scientific">Astatotilapia calliptera</name>
    <name type="common">Eastern happy</name>
    <name type="synonym">Chromis callipterus</name>
    <dbReference type="NCBI Taxonomy" id="8154"/>
    <lineage>
        <taxon>Eukaryota</taxon>
        <taxon>Metazoa</taxon>
        <taxon>Chordata</taxon>
        <taxon>Craniata</taxon>
        <taxon>Vertebrata</taxon>
        <taxon>Euteleostomi</taxon>
        <taxon>Actinopterygii</taxon>
        <taxon>Neopterygii</taxon>
        <taxon>Teleostei</taxon>
        <taxon>Neoteleostei</taxon>
        <taxon>Acanthomorphata</taxon>
        <taxon>Ovalentaria</taxon>
        <taxon>Cichlomorphae</taxon>
        <taxon>Cichliformes</taxon>
        <taxon>Cichlidae</taxon>
        <taxon>African cichlids</taxon>
        <taxon>Pseudocrenilabrinae</taxon>
        <taxon>Haplochromini</taxon>
        <taxon>Astatotilapia</taxon>
    </lineage>
</organism>
<dbReference type="PANTHER" id="PTHR10073:SF12">
    <property type="entry name" value="DNA MISMATCH REPAIR PROTEIN MLH1"/>
    <property type="match status" value="1"/>
</dbReference>
<evidence type="ECO:0000256" key="2">
    <source>
        <dbReference type="ARBA" id="ARBA00004286"/>
    </source>
</evidence>
<dbReference type="FunFam" id="3.30.230.10:FF:000014">
    <property type="entry name" value="DNA mismatch repair protein Mlh1"/>
    <property type="match status" value="1"/>
</dbReference>
<dbReference type="Gene3D" id="3.30.230.10">
    <property type="match status" value="1"/>
</dbReference>
<dbReference type="InterPro" id="IPR020568">
    <property type="entry name" value="Ribosomal_Su5_D2-typ_SF"/>
</dbReference>
<dbReference type="SMART" id="SM01340">
    <property type="entry name" value="DNA_mis_repair"/>
    <property type="match status" value="1"/>
</dbReference>
<sequence length="692" mass="77743">MAGVIRRLDETVVNRIAAGEVIQRPANAVKEMIENCLDAKSTSIQVTVKDGGLKLLQIQDNGTGIRKEDMEIVCERFTTSKLQTFEDLSSIATYGFRGEALASISHVAHVTITTKTADAKCAYRANYSDGKLKGPPKPCAGNQGTQILVEDLFYNVSTRRKALKSPSDEYSRIVEVVGRYAIHNSGKSFSVKKQGETVADVRTLPNASVVDNIRGIFGNAVSRELIEVACEDQKLAYKMKGYISNANYSVKKCILILFINHRLVESSALKKAIETVYAAYLPKNTHPFLYLSLEIAPQNVDVNVHPTKHEVHFLHEDSVIESVQKHIESKLLGSNSSRTYFTQTLLPGLSVSGNTEVKASSTTSESSERVYAHQMVRTDCRTQKLDAFLQPKEKPLPDPEPAGPSSGQTAIKAIQADSIEIDDVDDSDIMSQINPFLMNFKSGFCDLHNKTKPNMFYSCTFSPGLQEMMQNHSFVGCVNPQWSLVQHHTKLYLLNTNKLSQELFYQILIYDFGNFGVLRLSTPAPLYDLAMLALESEESGWTEEDGPKEGLAQYIVDFLKKKAEMLEDYFSMEIDQEGNLLGLPLLLDNYTPVMEGLPMFILRLATEVNWDGEKDCFRDFSKECSMFYSIRKQYILEAEPGEEQVKSWQWKVEHLIFKAFRTLFSPPKSFSEDGTVLQIANLPDLYKVFERC</sequence>
<gene>
    <name evidence="17" type="primary">MLH1</name>
</gene>
<reference evidence="17" key="4">
    <citation type="submission" date="2025-09" db="UniProtKB">
        <authorList>
            <consortium name="Ensembl"/>
        </authorList>
    </citation>
    <scope>IDENTIFICATION</scope>
</reference>
<dbReference type="CDD" id="cd03483">
    <property type="entry name" value="MutL_Trans_MLH1"/>
    <property type="match status" value="1"/>
</dbReference>
<dbReference type="InterPro" id="IPR038973">
    <property type="entry name" value="MutL/Mlh/Pms-like"/>
</dbReference>
<evidence type="ECO:0000256" key="9">
    <source>
        <dbReference type="ARBA" id="ARBA00022990"/>
    </source>
</evidence>
<dbReference type="Gene3D" id="3.30.565.10">
    <property type="entry name" value="Histidine kinase-like ATPase, C-terminal domain"/>
    <property type="match status" value="1"/>
</dbReference>
<dbReference type="AlphaFoldDB" id="A0AAX7SMI0"/>
<evidence type="ECO:0000256" key="13">
    <source>
        <dbReference type="ARBA" id="ARBA00071080"/>
    </source>
</evidence>
<evidence type="ECO:0000256" key="5">
    <source>
        <dbReference type="ARBA" id="ARBA00022553"/>
    </source>
</evidence>
<evidence type="ECO:0000256" key="8">
    <source>
        <dbReference type="ARBA" id="ARBA00022840"/>
    </source>
</evidence>
<evidence type="ECO:0000256" key="4">
    <source>
        <dbReference type="ARBA" id="ARBA00022454"/>
    </source>
</evidence>
<evidence type="ECO:0000256" key="14">
    <source>
        <dbReference type="ARBA" id="ARBA00072852"/>
    </source>
</evidence>
<keyword evidence="8" id="KW-0067">ATP-binding</keyword>
<dbReference type="CDD" id="cd16926">
    <property type="entry name" value="HATPase_MutL-MLH-PMS-like"/>
    <property type="match status" value="1"/>
</dbReference>
<comment type="subcellular location">
    <subcellularLocation>
        <location evidence="2">Chromosome</location>
    </subcellularLocation>
    <subcellularLocation>
        <location evidence="1">Nucleus</location>
    </subcellularLocation>
</comment>
<dbReference type="InterPro" id="IPR032189">
    <property type="entry name" value="Mlh1_C"/>
</dbReference>
<dbReference type="GO" id="GO:0031981">
    <property type="term" value="C:nuclear lumen"/>
    <property type="evidence" value="ECO:0007669"/>
    <property type="project" value="UniProtKB-ARBA"/>
</dbReference>
<dbReference type="InterPro" id="IPR014762">
    <property type="entry name" value="DNA_mismatch_repair_CS"/>
</dbReference>
<reference evidence="17" key="3">
    <citation type="submission" date="2025-08" db="UniProtKB">
        <authorList>
            <consortium name="Ensembl"/>
        </authorList>
    </citation>
    <scope>IDENTIFICATION</scope>
</reference>
<dbReference type="InterPro" id="IPR014721">
    <property type="entry name" value="Ribsml_uS5_D2-typ_fold_subgr"/>
</dbReference>
<evidence type="ECO:0000313" key="18">
    <source>
        <dbReference type="Proteomes" id="UP000265100"/>
    </source>
</evidence>
<evidence type="ECO:0000256" key="1">
    <source>
        <dbReference type="ARBA" id="ARBA00004123"/>
    </source>
</evidence>
<name>A0AAX7SMI0_ASTCA</name>
<keyword evidence="11" id="KW-0539">Nucleus</keyword>
<dbReference type="PROSITE" id="PS00058">
    <property type="entry name" value="DNA_MISMATCH_REPAIR_1"/>
    <property type="match status" value="1"/>
</dbReference>
<dbReference type="InterPro" id="IPR002099">
    <property type="entry name" value="MutL/Mlh/PMS"/>
</dbReference>
<dbReference type="GO" id="GO:0016887">
    <property type="term" value="F:ATP hydrolysis activity"/>
    <property type="evidence" value="ECO:0007669"/>
    <property type="project" value="InterPro"/>
</dbReference>
<dbReference type="GO" id="GO:0140664">
    <property type="term" value="F:ATP-dependent DNA damage sensor activity"/>
    <property type="evidence" value="ECO:0007669"/>
    <property type="project" value="InterPro"/>
</dbReference>